<dbReference type="Pfam" id="PF23247">
    <property type="entry name" value="LRR_RPS2"/>
    <property type="match status" value="2"/>
</dbReference>
<dbReference type="SUPFAM" id="SSF52047">
    <property type="entry name" value="RNI-like"/>
    <property type="match status" value="2"/>
</dbReference>
<accession>A0A7J8TQL7</accession>
<keyword evidence="1" id="KW-0611">Plant defense</keyword>
<dbReference type="InterPro" id="IPR050905">
    <property type="entry name" value="Plant_NBS-LRR"/>
</dbReference>
<evidence type="ECO:0000259" key="2">
    <source>
        <dbReference type="Pfam" id="PF23247"/>
    </source>
</evidence>
<protein>
    <recommendedName>
        <fullName evidence="2">Disease resistance protein At4g27190-like leucine-rich repeats domain-containing protein</fullName>
    </recommendedName>
</protein>
<dbReference type="AlphaFoldDB" id="A0A7J8TQL7"/>
<comment type="caution">
    <text evidence="3">The sequence shown here is derived from an EMBL/GenBank/DDBJ whole genome shotgun (WGS) entry which is preliminary data.</text>
</comment>
<gene>
    <name evidence="3" type="ORF">Goklo_023361</name>
</gene>
<reference evidence="3 4" key="1">
    <citation type="journal article" date="2019" name="Genome Biol. Evol.">
        <title>Insights into the evolution of the New World diploid cottons (Gossypium, subgenus Houzingenia) based on genome sequencing.</title>
        <authorList>
            <person name="Grover C.E."/>
            <person name="Arick M.A. 2nd"/>
            <person name="Thrash A."/>
            <person name="Conover J.L."/>
            <person name="Sanders W.S."/>
            <person name="Peterson D.G."/>
            <person name="Frelichowski J.E."/>
            <person name="Scheffler J.A."/>
            <person name="Scheffler B.E."/>
            <person name="Wendel J.F."/>
        </authorList>
    </citation>
    <scope>NUCLEOTIDE SEQUENCE [LARGE SCALE GENOMIC DNA]</scope>
    <source>
        <strain evidence="3">57</strain>
        <tissue evidence="3">Leaf</tissue>
    </source>
</reference>
<name>A0A7J8TQL7_9ROSI</name>
<dbReference type="EMBL" id="JABFAB010000001">
    <property type="protein sequence ID" value="MBA0640421.1"/>
    <property type="molecule type" value="Genomic_DNA"/>
</dbReference>
<dbReference type="PANTHER" id="PTHR33463">
    <property type="entry name" value="NB-ARC DOMAIN-CONTAINING PROTEIN-RELATED"/>
    <property type="match status" value="1"/>
</dbReference>
<feature type="domain" description="Disease resistance protein At4g27190-like leucine-rich repeats" evidence="2">
    <location>
        <begin position="271"/>
        <end position="377"/>
    </location>
</feature>
<dbReference type="PANTHER" id="PTHR33463:SF192">
    <property type="entry name" value="DISEASE RESISTANCE PROTEIN RPS2-LIKE"/>
    <property type="match status" value="1"/>
</dbReference>
<dbReference type="Gene3D" id="3.80.10.10">
    <property type="entry name" value="Ribonuclease Inhibitor"/>
    <property type="match status" value="1"/>
</dbReference>
<organism evidence="3 4">
    <name type="scientific">Gossypium klotzschianum</name>
    <dbReference type="NCBI Taxonomy" id="34286"/>
    <lineage>
        <taxon>Eukaryota</taxon>
        <taxon>Viridiplantae</taxon>
        <taxon>Streptophyta</taxon>
        <taxon>Embryophyta</taxon>
        <taxon>Tracheophyta</taxon>
        <taxon>Spermatophyta</taxon>
        <taxon>Magnoliopsida</taxon>
        <taxon>eudicotyledons</taxon>
        <taxon>Gunneridae</taxon>
        <taxon>Pentapetalae</taxon>
        <taxon>rosids</taxon>
        <taxon>malvids</taxon>
        <taxon>Malvales</taxon>
        <taxon>Malvaceae</taxon>
        <taxon>Malvoideae</taxon>
        <taxon>Gossypium</taxon>
    </lineage>
</organism>
<evidence type="ECO:0000256" key="1">
    <source>
        <dbReference type="ARBA" id="ARBA00022821"/>
    </source>
</evidence>
<sequence length="468" mass="53459">MKAEQRDALLNIFLPFILEAFHKLVKLKVAYCASLEEVFQLQVQGLDIKETCLVTSKLRQVKLFHLPKLKHIWNKDPSKDISFENLRQVLVEDCWSLKSLFPFSIARGLQQLEILIVGSCGVEEIVSKSAEGSEEDEILFEFNQLSFLALWAFPNLVCFYPGKHNITCPTVKRLTTYLQEKIKVFGHAVSQLLHVEKLKMVDCNFKEFSPYEGDFGEERDVVTMLPRINKLTLQGVDQMTHLWKQGSPLNHICANLETLKVYECGNLISLSCSSSSFQNLTTFEVWDCKEMVELITSSKAQYLERLVSLTIGGCEMMREVIASDGDQATYHEIIFREFKFLKLDGLQNLKSFCSGNHTLKLPSLVEVTVNACPRMENFCQGRLSTPKLHKVQLTETDFEGRWAGDLNATIEQSNTEAKDLQHLESLNVDSSGVPEIVPKNVEGVEHKIWFSYLIFWNLSKLMFLPRNA</sequence>
<dbReference type="InterPro" id="IPR032675">
    <property type="entry name" value="LRR_dom_sf"/>
</dbReference>
<dbReference type="OrthoDB" id="1752144at2759"/>
<keyword evidence="4" id="KW-1185">Reference proteome</keyword>
<feature type="domain" description="Disease resistance protein At4g27190-like leucine-rich repeats" evidence="2">
    <location>
        <begin position="4"/>
        <end position="121"/>
    </location>
</feature>
<proteinExistence type="predicted"/>
<dbReference type="Proteomes" id="UP000593573">
    <property type="component" value="Unassembled WGS sequence"/>
</dbReference>
<dbReference type="InterPro" id="IPR057135">
    <property type="entry name" value="At4g27190-like_LRR"/>
</dbReference>
<evidence type="ECO:0000313" key="4">
    <source>
        <dbReference type="Proteomes" id="UP000593573"/>
    </source>
</evidence>
<evidence type="ECO:0000313" key="3">
    <source>
        <dbReference type="EMBL" id="MBA0640421.1"/>
    </source>
</evidence>